<name>E6QPU5_9ZZZZ</name>
<protein>
    <submittedName>
        <fullName evidence="1">Uncharacterized protein</fullName>
    </submittedName>
</protein>
<dbReference type="EMBL" id="CABR01000020">
    <property type="protein sequence ID" value="CBI09266.1"/>
    <property type="molecule type" value="Genomic_DNA"/>
</dbReference>
<evidence type="ECO:0000313" key="1">
    <source>
        <dbReference type="EMBL" id="CBI09266.1"/>
    </source>
</evidence>
<accession>E6QPU5</accession>
<proteinExistence type="predicted"/>
<organism evidence="1">
    <name type="scientific">mine drainage metagenome</name>
    <dbReference type="NCBI Taxonomy" id="410659"/>
    <lineage>
        <taxon>unclassified sequences</taxon>
        <taxon>metagenomes</taxon>
        <taxon>ecological metagenomes</taxon>
    </lineage>
</organism>
<gene>
    <name evidence="1" type="ORF">CARN7_2938</name>
</gene>
<comment type="caution">
    <text evidence="1">The sequence shown here is derived from an EMBL/GenBank/DDBJ whole genome shotgun (WGS) entry which is preliminary data.</text>
</comment>
<sequence length="65" mass="7178">MDLKLVGQHRDGAGTVSAILGNLHESDQDHALHTNYARIHHVARKIYAASGRQHVVSNSVQHFPD</sequence>
<reference evidence="1" key="1">
    <citation type="submission" date="2009-10" db="EMBL/GenBank/DDBJ databases">
        <title>Diversity of trophic interactions inside an arsenic-rich microbial ecosystem.</title>
        <authorList>
            <person name="Bertin P.N."/>
            <person name="Heinrich-Salmeron A."/>
            <person name="Pelletier E."/>
            <person name="Goulhen-Chollet F."/>
            <person name="Arsene-Ploetze F."/>
            <person name="Gallien S."/>
            <person name="Calteau A."/>
            <person name="Vallenet D."/>
            <person name="Casiot C."/>
            <person name="Chane-Woon-Ming B."/>
            <person name="Giloteaux L."/>
            <person name="Barakat M."/>
            <person name="Bonnefoy V."/>
            <person name="Bruneel O."/>
            <person name="Chandler M."/>
            <person name="Cleiss J."/>
            <person name="Duran R."/>
            <person name="Elbaz-Poulichet F."/>
            <person name="Fonknechten N."/>
            <person name="Lauga B."/>
            <person name="Mornico D."/>
            <person name="Ortet P."/>
            <person name="Schaeffer C."/>
            <person name="Siguier P."/>
            <person name="Alexander Thil Smith A."/>
            <person name="Van Dorsselaer A."/>
            <person name="Weissenbach J."/>
            <person name="Medigue C."/>
            <person name="Le Paslier D."/>
        </authorList>
    </citation>
    <scope>NUCLEOTIDE SEQUENCE</scope>
</reference>
<dbReference type="AlphaFoldDB" id="E6QPU5"/>